<keyword evidence="1 5" id="KW-0963">Cytoplasm</keyword>
<dbReference type="Proteomes" id="UP000003553">
    <property type="component" value="Unassembled WGS sequence"/>
</dbReference>
<dbReference type="HAMAP" id="MF_00378">
    <property type="entry name" value="Exonuc_7_L"/>
    <property type="match status" value="1"/>
</dbReference>
<evidence type="ECO:0000256" key="5">
    <source>
        <dbReference type="HAMAP-Rule" id="MF_00378"/>
    </source>
</evidence>
<keyword evidence="2 5" id="KW-0540">Nuclease</keyword>
<sequence>MLSGVTLPDTHAAPPPGGSSQPRPPAAKAADTTRDNPWPLRRLTENIKVYVDRMSPLWVEGQVVEYKVRPGAKMHFLTLRDLETDTSMTVTAWAGVMDSTPLTEGAHVVTRVKPVFWERSGRLNLQAAEIHLQGVGDLLAQIEALRARLAAEGLFADARKKPLPFLPRTIGLICGRNAKAKDDVVVNASDRWPSARFEIREVAVQGDHCVPEVGRALLELDAMDDVDVIVIARGGGAVEDLLPFSDERLVRAVADARTSIVSAIGHEGDSPLLDLVADYRASTPTDAARRIVPDRARERDGISQALTRMRGALGARLATERSNLTLIASRPVLQGPEAIVEGHRVALTQRVTAMRSAIERRLASERQQLTRSRATLTALSPQATLDRGYALLKTPSGALITSSAQIKKGDLIEGILASGRMVAQVVGATNPTPPVDAPNTGA</sequence>
<evidence type="ECO:0000259" key="8">
    <source>
        <dbReference type="Pfam" id="PF02601"/>
    </source>
</evidence>
<dbReference type="CDD" id="cd04489">
    <property type="entry name" value="ExoVII_LU_OBF"/>
    <property type="match status" value="1"/>
</dbReference>
<evidence type="ECO:0000256" key="2">
    <source>
        <dbReference type="ARBA" id="ARBA00022722"/>
    </source>
</evidence>
<reference evidence="10" key="2">
    <citation type="submission" date="2015-05" db="EMBL/GenBank/DDBJ databases">
        <title>Draft genome sequence of Actinomyces odontolyticus (ATCC 17982).</title>
        <authorList>
            <person name="Sudarsanam P."/>
            <person name="Ley R."/>
            <person name="Guruge J."/>
            <person name="Turnbaugh P.J."/>
            <person name="Mahowald M."/>
            <person name="Liep D."/>
            <person name="Gordon J."/>
        </authorList>
    </citation>
    <scope>NUCLEOTIDE SEQUENCE</scope>
    <source>
        <strain evidence="10">ATCC 17982</strain>
    </source>
</reference>
<accession>A7B987</accession>
<dbReference type="GO" id="GO:0005737">
    <property type="term" value="C:cytoplasm"/>
    <property type="evidence" value="ECO:0007669"/>
    <property type="project" value="UniProtKB-SubCell"/>
</dbReference>
<protein>
    <recommendedName>
        <fullName evidence="5">Exodeoxyribonuclease 7 large subunit</fullName>
        <ecNumber evidence="5">3.1.11.6</ecNumber>
    </recommendedName>
    <alternativeName>
        <fullName evidence="5">Exodeoxyribonuclease VII large subunit</fullName>
        <shortName evidence="5">Exonuclease VII large subunit</shortName>
    </alternativeName>
</protein>
<dbReference type="EC" id="3.1.11.6" evidence="5"/>
<dbReference type="InterPro" id="IPR003753">
    <property type="entry name" value="Exonuc_VII_L"/>
</dbReference>
<dbReference type="Pfam" id="PF13742">
    <property type="entry name" value="tRNA_anti_2"/>
    <property type="match status" value="1"/>
</dbReference>
<reference evidence="10" key="1">
    <citation type="submission" date="2007-04" db="EMBL/GenBank/DDBJ databases">
        <authorList>
            <person name="Fulton L."/>
            <person name="Clifton S."/>
            <person name="Fulton B."/>
            <person name="Xu J."/>
            <person name="Minx P."/>
            <person name="Pepin K.H."/>
            <person name="Johnson M."/>
            <person name="Thiruvilangam P."/>
            <person name="Bhonagiri V."/>
            <person name="Nash W.E."/>
            <person name="Mardis E.R."/>
            <person name="Wilson R.K."/>
        </authorList>
    </citation>
    <scope>NUCLEOTIDE SEQUENCE [LARGE SCALE GENOMIC DNA]</scope>
    <source>
        <strain evidence="10">ATCC 17982</strain>
    </source>
</reference>
<dbReference type="Pfam" id="PF02601">
    <property type="entry name" value="Exonuc_VII_L"/>
    <property type="match status" value="1"/>
</dbReference>
<dbReference type="AlphaFoldDB" id="A7B987"/>
<feature type="domain" description="Exonuclease VII large subunit C-terminal" evidence="8">
    <location>
        <begin position="154"/>
        <end position="347"/>
    </location>
</feature>
<feature type="region of interest" description="Disordered" evidence="7">
    <location>
        <begin position="1"/>
        <end position="38"/>
    </location>
</feature>
<name>A7B987_9ACTO</name>
<dbReference type="EMBL" id="AAYI02000004">
    <property type="protein sequence ID" value="EDN79761.1"/>
    <property type="molecule type" value="Genomic_DNA"/>
</dbReference>
<keyword evidence="4 5" id="KW-0269">Exonuclease</keyword>
<proteinExistence type="inferred from homology"/>
<evidence type="ECO:0000259" key="9">
    <source>
        <dbReference type="Pfam" id="PF13742"/>
    </source>
</evidence>
<comment type="subunit">
    <text evidence="5">Heterooligomer composed of large and small subunits.</text>
</comment>
<dbReference type="RefSeq" id="WP_003790281.1">
    <property type="nucleotide sequence ID" value="NZ_DS264586.1"/>
</dbReference>
<feature type="compositionally biased region" description="Pro residues" evidence="7">
    <location>
        <begin position="13"/>
        <end position="25"/>
    </location>
</feature>
<dbReference type="GO" id="GO:0003676">
    <property type="term" value="F:nucleic acid binding"/>
    <property type="evidence" value="ECO:0007669"/>
    <property type="project" value="InterPro"/>
</dbReference>
<evidence type="ECO:0000256" key="7">
    <source>
        <dbReference type="SAM" id="MobiDB-lite"/>
    </source>
</evidence>
<dbReference type="GO" id="GO:0008855">
    <property type="term" value="F:exodeoxyribonuclease VII activity"/>
    <property type="evidence" value="ECO:0007669"/>
    <property type="project" value="UniProtKB-UniRule"/>
</dbReference>
<gene>
    <name evidence="5 10" type="primary">xseA</name>
    <name evidence="10" type="ORF">ACTODO_00188</name>
</gene>
<comment type="similarity">
    <text evidence="5 6">Belongs to the XseA family.</text>
</comment>
<comment type="subcellular location">
    <subcellularLocation>
        <location evidence="5 6">Cytoplasm</location>
    </subcellularLocation>
</comment>
<evidence type="ECO:0000313" key="11">
    <source>
        <dbReference type="Proteomes" id="UP000003553"/>
    </source>
</evidence>
<comment type="catalytic activity">
    <reaction evidence="5 6">
        <text>Exonucleolytic cleavage in either 5'- to 3'- or 3'- to 5'-direction to yield nucleoside 5'-phosphates.</text>
        <dbReference type="EC" id="3.1.11.6"/>
    </reaction>
</comment>
<evidence type="ECO:0000256" key="1">
    <source>
        <dbReference type="ARBA" id="ARBA00022490"/>
    </source>
</evidence>
<keyword evidence="11" id="KW-1185">Reference proteome</keyword>
<dbReference type="HOGENOM" id="CLU_023625_2_1_11"/>
<dbReference type="NCBIfam" id="TIGR00237">
    <property type="entry name" value="xseA"/>
    <property type="match status" value="1"/>
</dbReference>
<comment type="caution">
    <text evidence="10">The sequence shown here is derived from an EMBL/GenBank/DDBJ whole genome shotgun (WGS) entry which is preliminary data.</text>
</comment>
<keyword evidence="3 5" id="KW-0378">Hydrolase</keyword>
<evidence type="ECO:0000313" key="10">
    <source>
        <dbReference type="EMBL" id="EDN79761.1"/>
    </source>
</evidence>
<dbReference type="InterPro" id="IPR020579">
    <property type="entry name" value="Exonuc_VII_lsu_C"/>
</dbReference>
<dbReference type="eggNOG" id="COG1570">
    <property type="taxonomic scope" value="Bacteria"/>
</dbReference>
<organism evidence="10 11">
    <name type="scientific">Schaalia dentiphila ATCC 17982</name>
    <dbReference type="NCBI Taxonomy" id="411466"/>
    <lineage>
        <taxon>Bacteria</taxon>
        <taxon>Bacillati</taxon>
        <taxon>Actinomycetota</taxon>
        <taxon>Actinomycetes</taxon>
        <taxon>Actinomycetales</taxon>
        <taxon>Actinomycetaceae</taxon>
        <taxon>Schaalia</taxon>
        <taxon>Schaalia dentiphila</taxon>
    </lineage>
</organism>
<evidence type="ECO:0000256" key="4">
    <source>
        <dbReference type="ARBA" id="ARBA00022839"/>
    </source>
</evidence>
<dbReference type="InterPro" id="IPR025824">
    <property type="entry name" value="OB-fold_nuc-bd_dom"/>
</dbReference>
<dbReference type="GO" id="GO:0006308">
    <property type="term" value="P:DNA catabolic process"/>
    <property type="evidence" value="ECO:0007669"/>
    <property type="project" value="UniProtKB-UniRule"/>
</dbReference>
<comment type="function">
    <text evidence="5">Bidirectionally degrades single-stranded DNA into large acid-insoluble oligonucleotides, which are then degraded further into small acid-soluble oligonucleotides.</text>
</comment>
<evidence type="ECO:0000256" key="6">
    <source>
        <dbReference type="RuleBase" id="RU004355"/>
    </source>
</evidence>
<dbReference type="PANTHER" id="PTHR30008">
    <property type="entry name" value="EXODEOXYRIBONUCLEASE 7 LARGE SUBUNIT"/>
    <property type="match status" value="1"/>
</dbReference>
<dbReference type="GO" id="GO:0009318">
    <property type="term" value="C:exodeoxyribonuclease VII complex"/>
    <property type="evidence" value="ECO:0007669"/>
    <property type="project" value="UniProtKB-UniRule"/>
</dbReference>
<feature type="domain" description="OB-fold nucleic acid binding" evidence="9">
    <location>
        <begin position="39"/>
        <end position="130"/>
    </location>
</feature>
<evidence type="ECO:0000256" key="3">
    <source>
        <dbReference type="ARBA" id="ARBA00022801"/>
    </source>
</evidence>
<dbReference type="PANTHER" id="PTHR30008:SF0">
    <property type="entry name" value="EXODEOXYRIBONUCLEASE 7 LARGE SUBUNIT"/>
    <property type="match status" value="1"/>
</dbReference>